<dbReference type="Proteomes" id="UP000007502">
    <property type="component" value="Segment"/>
</dbReference>
<dbReference type="RefSeq" id="YP_004251023.1">
    <property type="nucleotide sequence ID" value="NC_015157.1"/>
</dbReference>
<dbReference type="Pfam" id="PF21822">
    <property type="entry name" value="Phage_TAC_15"/>
    <property type="match status" value="1"/>
</dbReference>
<dbReference type="OrthoDB" id="38478at10239"/>
<evidence type="ECO:0000313" key="1">
    <source>
        <dbReference type="EMBL" id="ADX87898.1"/>
    </source>
</evidence>
<dbReference type="KEGG" id="vg:10228561"/>
<reference evidence="1 2" key="1">
    <citation type="journal article" date="2011" name="MBio">
        <title>Evidence of a dominant lineage of Vibrio cholerae-specific lytic bacteriophages shed by cholera patients over a 10-year period in Dhaka, Bangladesh.</title>
        <authorList>
            <person name="Seed K.D."/>
            <person name="Bodi K.L."/>
            <person name="Kropinski A.M."/>
            <person name="Ackermann H.W."/>
            <person name="Calderwood S.B."/>
            <person name="Qadri F."/>
            <person name="Camilli A."/>
        </authorList>
    </citation>
    <scope>NUCLEOTIDE SEQUENCE [LARGE SCALE GENOMIC DNA]</scope>
</reference>
<dbReference type="GeneID" id="10228561"/>
<dbReference type="EMBL" id="HQ641347">
    <property type="protein sequence ID" value="ADX87898.1"/>
    <property type="molecule type" value="Genomic_DNA"/>
</dbReference>
<gene>
    <name evidence="1" type="primary">ORF82</name>
</gene>
<organism evidence="1 2">
    <name type="scientific">Vibrio phage ICP1</name>
    <dbReference type="NCBI Taxonomy" id="979525"/>
    <lineage>
        <taxon>Viruses</taxon>
        <taxon>Duplodnaviria</taxon>
        <taxon>Heunggongvirae</taxon>
        <taxon>Uroviricota</taxon>
        <taxon>Caudoviricetes</taxon>
        <taxon>Mohonavirus</taxon>
        <taxon>Mohonavirus ICP1</taxon>
    </lineage>
</organism>
<keyword evidence="2" id="KW-1185">Reference proteome</keyword>
<name>F1D1A4_9CAUD</name>
<protein>
    <submittedName>
        <fullName evidence="1">Uncharacterized protein ORF82</fullName>
    </submittedName>
</protein>
<accession>F1D1A4</accession>
<proteinExistence type="predicted"/>
<sequence>MLSKRSVTTTINNHKYKLQKWNTKTVFEEGTELLKVVSPSLTMLAGDLIDGTKSADQELFEDVLSSKKYALTEAFSVLNSTLTREHISTLVDKTLSGLSYYDSEEEEWVKVDDYSDLFDQEEYEADFLDVLFWTLKENLYSFFIKQGMFNSKIRSLSKLVKSFVENMPKSEEKQEDLSLE</sequence>
<dbReference type="InterPro" id="IPR049156">
    <property type="entry name" value="Phage_chap_TAC_15-like"/>
</dbReference>
<evidence type="ECO:0000313" key="2">
    <source>
        <dbReference type="Proteomes" id="UP000007502"/>
    </source>
</evidence>